<gene>
    <name evidence="8" type="ORF">A6E04_15975</name>
</gene>
<dbReference type="Gene3D" id="1.20.950.20">
    <property type="entry name" value="Transmembrane di-heme cytochromes, Chain C"/>
    <property type="match status" value="1"/>
</dbReference>
<dbReference type="GO" id="GO:0009055">
    <property type="term" value="F:electron transfer activity"/>
    <property type="evidence" value="ECO:0007669"/>
    <property type="project" value="InterPro"/>
</dbReference>
<evidence type="ECO:0000256" key="1">
    <source>
        <dbReference type="ARBA" id="ARBA00004651"/>
    </source>
</evidence>
<evidence type="ECO:0000256" key="5">
    <source>
        <dbReference type="ARBA" id="ARBA00023136"/>
    </source>
</evidence>
<dbReference type="InterPro" id="IPR016174">
    <property type="entry name" value="Di-haem_cyt_TM"/>
</dbReference>
<dbReference type="EMBL" id="MAJU01000015">
    <property type="protein sequence ID" value="OCH19523.1"/>
    <property type="molecule type" value="Genomic_DNA"/>
</dbReference>
<accession>A0A1B9NWE8</accession>
<evidence type="ECO:0000256" key="6">
    <source>
        <dbReference type="SAM" id="Phobius"/>
    </source>
</evidence>
<keyword evidence="3 6" id="KW-0812">Transmembrane</keyword>
<proteinExistence type="predicted"/>
<dbReference type="GO" id="GO:0020037">
    <property type="term" value="F:heme binding"/>
    <property type="evidence" value="ECO:0007669"/>
    <property type="project" value="TreeGrafter"/>
</dbReference>
<feature type="transmembrane region" description="Helical" evidence="6">
    <location>
        <begin position="187"/>
        <end position="204"/>
    </location>
</feature>
<dbReference type="InterPro" id="IPR051542">
    <property type="entry name" value="Hydrogenase_cytochrome"/>
</dbReference>
<evidence type="ECO:0000313" key="8">
    <source>
        <dbReference type="EMBL" id="OCH19523.1"/>
    </source>
</evidence>
<comment type="subcellular location">
    <subcellularLocation>
        <location evidence="1">Cell membrane</location>
        <topology evidence="1">Multi-pass membrane protein</topology>
    </subcellularLocation>
</comment>
<protein>
    <submittedName>
        <fullName evidence="8">Hydrogenase</fullName>
    </submittedName>
</protein>
<comment type="caution">
    <text evidence="8">The sequence shown here is derived from an EMBL/GenBank/DDBJ whole genome shotgun (WGS) entry which is preliminary data.</text>
</comment>
<dbReference type="SUPFAM" id="SSF81342">
    <property type="entry name" value="Transmembrane di-heme cytochromes"/>
    <property type="match status" value="1"/>
</dbReference>
<evidence type="ECO:0000256" key="3">
    <source>
        <dbReference type="ARBA" id="ARBA00022692"/>
    </source>
</evidence>
<keyword evidence="2" id="KW-1003">Cell membrane</keyword>
<dbReference type="Proteomes" id="UP000093523">
    <property type="component" value="Unassembled WGS sequence"/>
</dbReference>
<dbReference type="OrthoDB" id="196472at2"/>
<dbReference type="AlphaFoldDB" id="A0A1B9NWE8"/>
<keyword evidence="4 6" id="KW-1133">Transmembrane helix</keyword>
<dbReference type="GO" id="GO:0022904">
    <property type="term" value="P:respiratory electron transport chain"/>
    <property type="evidence" value="ECO:0007669"/>
    <property type="project" value="InterPro"/>
</dbReference>
<dbReference type="Pfam" id="PF01292">
    <property type="entry name" value="Ni_hydr_CYTB"/>
    <property type="match status" value="1"/>
</dbReference>
<dbReference type="STRING" id="688.A6E04_15975"/>
<evidence type="ECO:0000256" key="2">
    <source>
        <dbReference type="ARBA" id="ARBA00022475"/>
    </source>
</evidence>
<feature type="transmembrane region" description="Helical" evidence="6">
    <location>
        <begin position="7"/>
        <end position="24"/>
    </location>
</feature>
<evidence type="ECO:0000259" key="7">
    <source>
        <dbReference type="Pfam" id="PF01292"/>
    </source>
</evidence>
<organism evidence="8 9">
    <name type="scientific">Aliivibrio logei</name>
    <name type="common">Vibrio logei</name>
    <dbReference type="NCBI Taxonomy" id="688"/>
    <lineage>
        <taxon>Bacteria</taxon>
        <taxon>Pseudomonadati</taxon>
        <taxon>Pseudomonadota</taxon>
        <taxon>Gammaproteobacteria</taxon>
        <taxon>Vibrionales</taxon>
        <taxon>Vibrionaceae</taxon>
        <taxon>Aliivibrio</taxon>
    </lineage>
</organism>
<dbReference type="GO" id="GO:0005886">
    <property type="term" value="C:plasma membrane"/>
    <property type="evidence" value="ECO:0007669"/>
    <property type="project" value="UniProtKB-SubCell"/>
</dbReference>
<feature type="domain" description="Cytochrome b561 bacterial/Ni-hydrogenase" evidence="7">
    <location>
        <begin position="4"/>
        <end position="172"/>
    </location>
</feature>
<dbReference type="PANTHER" id="PTHR30485:SF2">
    <property type="entry name" value="BLL0597 PROTEIN"/>
    <property type="match status" value="1"/>
</dbReference>
<sequence>MKIWDSFIRVYHWSQVVLLGSLWYTADEGLMEWHFALAYLLMVFLLTRIVWGIIGSDTAKFTHFITSPKKAITYLKARKASHAIGHNPAGGYMVLGLFFLLTLQLVTGLFSNDDILSEGPLASLVSYDTSSFLTTIHHQSFDVLLGFIGLHIAAVLFYRIKGINLILPMFTGSADLTGNAPKMKHTLIAWLIFAVILSFVYYFWASEVLNYLF</sequence>
<evidence type="ECO:0000256" key="4">
    <source>
        <dbReference type="ARBA" id="ARBA00022989"/>
    </source>
</evidence>
<feature type="transmembrane region" description="Helical" evidence="6">
    <location>
        <begin position="36"/>
        <end position="54"/>
    </location>
</feature>
<dbReference type="InterPro" id="IPR011577">
    <property type="entry name" value="Cyt_b561_bac/Ni-Hgenase"/>
</dbReference>
<evidence type="ECO:0000313" key="9">
    <source>
        <dbReference type="Proteomes" id="UP000093523"/>
    </source>
</evidence>
<feature type="transmembrane region" description="Helical" evidence="6">
    <location>
        <begin position="143"/>
        <end position="160"/>
    </location>
</feature>
<reference evidence="8 9" key="1">
    <citation type="submission" date="2016-06" db="EMBL/GenBank/DDBJ databases">
        <authorList>
            <person name="Kjaerup R.B."/>
            <person name="Dalgaard T.S."/>
            <person name="Juul-Madsen H.R."/>
        </authorList>
    </citation>
    <scope>NUCLEOTIDE SEQUENCE [LARGE SCALE GENOMIC DNA]</scope>
    <source>
        <strain evidence="8 9">1S159</strain>
    </source>
</reference>
<keyword evidence="5 6" id="KW-0472">Membrane</keyword>
<feature type="transmembrane region" description="Helical" evidence="6">
    <location>
        <begin position="89"/>
        <end position="110"/>
    </location>
</feature>
<dbReference type="RefSeq" id="WP_012551799.1">
    <property type="nucleotide sequence ID" value="NZ_CAWMPN010000015.1"/>
</dbReference>
<name>A0A1B9NWE8_ALILO</name>
<dbReference type="PANTHER" id="PTHR30485">
    <property type="entry name" value="NI/FE-HYDROGENASE 1 B-TYPE CYTOCHROME SUBUNIT"/>
    <property type="match status" value="1"/>
</dbReference>